<feature type="transmembrane region" description="Helical" evidence="5">
    <location>
        <begin position="45"/>
        <end position="64"/>
    </location>
</feature>
<evidence type="ECO:0000256" key="3">
    <source>
        <dbReference type="ARBA" id="ARBA00022989"/>
    </source>
</evidence>
<organism evidence="7 8">
    <name type="scientific">Coraliomargarita algicola</name>
    <dbReference type="NCBI Taxonomy" id="3092156"/>
    <lineage>
        <taxon>Bacteria</taxon>
        <taxon>Pseudomonadati</taxon>
        <taxon>Verrucomicrobiota</taxon>
        <taxon>Opitutia</taxon>
        <taxon>Puniceicoccales</taxon>
        <taxon>Coraliomargaritaceae</taxon>
        <taxon>Coraliomargarita</taxon>
    </lineage>
</organism>
<evidence type="ECO:0000256" key="4">
    <source>
        <dbReference type="ARBA" id="ARBA00023136"/>
    </source>
</evidence>
<evidence type="ECO:0000256" key="5">
    <source>
        <dbReference type="SAM" id="Phobius"/>
    </source>
</evidence>
<dbReference type="RefSeq" id="WP_319831962.1">
    <property type="nucleotide sequence ID" value="NZ_CP138858.1"/>
</dbReference>
<evidence type="ECO:0000259" key="6">
    <source>
        <dbReference type="Pfam" id="PF04932"/>
    </source>
</evidence>
<feature type="transmembrane region" description="Helical" evidence="5">
    <location>
        <begin position="76"/>
        <end position="96"/>
    </location>
</feature>
<keyword evidence="4 5" id="KW-0472">Membrane</keyword>
<dbReference type="EMBL" id="CP138858">
    <property type="protein sequence ID" value="WPJ95060.1"/>
    <property type="molecule type" value="Genomic_DNA"/>
</dbReference>
<feature type="transmembrane region" description="Helical" evidence="5">
    <location>
        <begin position="264"/>
        <end position="284"/>
    </location>
</feature>
<evidence type="ECO:0000313" key="8">
    <source>
        <dbReference type="Proteomes" id="UP001324993"/>
    </source>
</evidence>
<evidence type="ECO:0000313" key="7">
    <source>
        <dbReference type="EMBL" id="WPJ95060.1"/>
    </source>
</evidence>
<sequence length="485" mass="53908">MQDPSPILPRDKLLRDSFTPAEATLFGIVLIMSCMVAWLGDPRSFWLLGSLLIIGCLTPVILKTHEHTHPFFVDLLWPKFWICSAPAWALALQFVIGLTQNPMSTIHIGDLVYHTIDPIQLWRPISAADSSAWLTIFAYCATYLMLTSLYIVPKSRSFFERLFPWLCLGAVLVGVFGYIQKGLGLTKPLFTTGTGANDFFAFFPYDGHWAAFASLWCCACIAMTLLSTRYDDNPGFINSNGPWYLTGGTLLGATGFLVQAPLPAAILLLTLSAMLLIVAVEFIANSKDPHHKSIALCSGLTACLSFAGGIFRCFQDNTLNADATSLRIAAIDMFKDSPIFGWGIDSYEKLLPFYSSDMLLGQRSERAASDLLQFLAEFGLFGLVLTFSYLAAFIIRYLRGPRNVRLSNHLFIGCGSVGLLALCDTPFMSPAVFFSFLVIFFSALRWADISRSKVDEVDASRPKLVTPESQRRLPFFNQQYTEKEK</sequence>
<dbReference type="Pfam" id="PF04932">
    <property type="entry name" value="Wzy_C"/>
    <property type="match status" value="1"/>
</dbReference>
<dbReference type="PANTHER" id="PTHR37422:SF13">
    <property type="entry name" value="LIPOPOLYSACCHARIDE BIOSYNTHESIS PROTEIN PA4999-RELATED"/>
    <property type="match status" value="1"/>
</dbReference>
<feature type="transmembrane region" description="Helical" evidence="5">
    <location>
        <begin position="209"/>
        <end position="230"/>
    </location>
</feature>
<feature type="transmembrane region" description="Helical" evidence="5">
    <location>
        <begin position="162"/>
        <end position="179"/>
    </location>
</feature>
<feature type="transmembrane region" description="Helical" evidence="5">
    <location>
        <begin position="406"/>
        <end position="422"/>
    </location>
</feature>
<comment type="subcellular location">
    <subcellularLocation>
        <location evidence="1">Membrane</location>
        <topology evidence="1">Multi-pass membrane protein</topology>
    </subcellularLocation>
</comment>
<accession>A0ABZ0RJW4</accession>
<feature type="transmembrane region" description="Helical" evidence="5">
    <location>
        <begin position="428"/>
        <end position="447"/>
    </location>
</feature>
<dbReference type="GO" id="GO:0016874">
    <property type="term" value="F:ligase activity"/>
    <property type="evidence" value="ECO:0007669"/>
    <property type="project" value="UniProtKB-KW"/>
</dbReference>
<feature type="domain" description="O-antigen ligase-related" evidence="6">
    <location>
        <begin position="240"/>
        <end position="386"/>
    </location>
</feature>
<dbReference type="Proteomes" id="UP001324993">
    <property type="component" value="Chromosome"/>
</dbReference>
<feature type="transmembrane region" description="Helical" evidence="5">
    <location>
        <begin position="242"/>
        <end position="258"/>
    </location>
</feature>
<feature type="transmembrane region" description="Helical" evidence="5">
    <location>
        <begin position="131"/>
        <end position="150"/>
    </location>
</feature>
<feature type="transmembrane region" description="Helical" evidence="5">
    <location>
        <begin position="293"/>
        <end position="311"/>
    </location>
</feature>
<keyword evidence="2 5" id="KW-0812">Transmembrane</keyword>
<evidence type="ECO:0000256" key="1">
    <source>
        <dbReference type="ARBA" id="ARBA00004141"/>
    </source>
</evidence>
<dbReference type="InterPro" id="IPR051533">
    <property type="entry name" value="WaaL-like"/>
</dbReference>
<reference evidence="7 8" key="1">
    <citation type="submission" date="2023-11" db="EMBL/GenBank/DDBJ databases">
        <title>Coraliomargarita sp. nov., isolated from marine algae.</title>
        <authorList>
            <person name="Lee J.K."/>
            <person name="Baek J.H."/>
            <person name="Kim J.M."/>
            <person name="Choi D.G."/>
            <person name="Jeon C.O."/>
        </authorList>
    </citation>
    <scope>NUCLEOTIDE SEQUENCE [LARGE SCALE GENOMIC DNA]</scope>
    <source>
        <strain evidence="7 8">J2-16</strain>
    </source>
</reference>
<feature type="transmembrane region" description="Helical" evidence="5">
    <location>
        <begin position="371"/>
        <end position="394"/>
    </location>
</feature>
<keyword evidence="8" id="KW-1185">Reference proteome</keyword>
<keyword evidence="3 5" id="KW-1133">Transmembrane helix</keyword>
<evidence type="ECO:0000256" key="2">
    <source>
        <dbReference type="ARBA" id="ARBA00022692"/>
    </source>
</evidence>
<keyword evidence="7" id="KW-0436">Ligase</keyword>
<protein>
    <submittedName>
        <fullName evidence="7">O-antigen ligase family protein</fullName>
    </submittedName>
</protein>
<dbReference type="PANTHER" id="PTHR37422">
    <property type="entry name" value="TEICHURONIC ACID BIOSYNTHESIS PROTEIN TUAE"/>
    <property type="match status" value="1"/>
</dbReference>
<name>A0ABZ0RJW4_9BACT</name>
<dbReference type="InterPro" id="IPR007016">
    <property type="entry name" value="O-antigen_ligase-rel_domated"/>
</dbReference>
<proteinExistence type="predicted"/>
<feature type="transmembrane region" description="Helical" evidence="5">
    <location>
        <begin position="21"/>
        <end position="39"/>
    </location>
</feature>
<gene>
    <name evidence="7" type="ORF">SH580_16655</name>
</gene>